<dbReference type="InterPro" id="IPR038076">
    <property type="entry name" value="MgtE_N_sf"/>
</dbReference>
<keyword evidence="9" id="KW-0479">Metal-binding</keyword>
<comment type="subunit">
    <text evidence="9">Homodimer.</text>
</comment>
<dbReference type="SUPFAM" id="SSF158791">
    <property type="entry name" value="MgtE N-terminal domain-like"/>
    <property type="match status" value="1"/>
</dbReference>
<evidence type="ECO:0000256" key="1">
    <source>
        <dbReference type="ARBA" id="ARBA00004141"/>
    </source>
</evidence>
<dbReference type="NCBIfam" id="TIGR00400">
    <property type="entry name" value="mgtE"/>
    <property type="match status" value="1"/>
</dbReference>
<comment type="function">
    <text evidence="9">Acts as a magnesium transporter.</text>
</comment>
<reference evidence="12" key="1">
    <citation type="journal article" date="2019" name="Int. J. Syst. Evol. Microbiol.">
        <title>The Global Catalogue of Microorganisms (GCM) 10K type strain sequencing project: providing services to taxonomists for standard genome sequencing and annotation.</title>
        <authorList>
            <consortium name="The Broad Institute Genomics Platform"/>
            <consortium name="The Broad Institute Genome Sequencing Center for Infectious Disease"/>
            <person name="Wu L."/>
            <person name="Ma J."/>
        </authorList>
    </citation>
    <scope>NUCLEOTIDE SEQUENCE [LARGE SCALE GENOMIC DNA]</scope>
    <source>
        <strain evidence="12">KCTC 42473</strain>
    </source>
</reference>
<organism evidence="11 12">
    <name type="scientific">Paracoccus angustae</name>
    <dbReference type="NCBI Taxonomy" id="1671480"/>
    <lineage>
        <taxon>Bacteria</taxon>
        <taxon>Pseudomonadati</taxon>
        <taxon>Pseudomonadota</taxon>
        <taxon>Alphaproteobacteria</taxon>
        <taxon>Rhodobacterales</taxon>
        <taxon>Paracoccaceae</taxon>
        <taxon>Paracoccus</taxon>
    </lineage>
</organism>
<dbReference type="Gene3D" id="3.10.580.10">
    <property type="entry name" value="CBS-domain"/>
    <property type="match status" value="1"/>
</dbReference>
<feature type="domain" description="CBS" evidence="10">
    <location>
        <begin position="216"/>
        <end position="273"/>
    </location>
</feature>
<dbReference type="InterPro" id="IPR006669">
    <property type="entry name" value="MgtE_transporter"/>
</dbReference>
<evidence type="ECO:0000256" key="9">
    <source>
        <dbReference type="RuleBase" id="RU362011"/>
    </source>
</evidence>
<keyword evidence="5 9" id="KW-0460">Magnesium</keyword>
<keyword evidence="6 9" id="KW-1133">Transmembrane helix</keyword>
<keyword evidence="12" id="KW-1185">Reference proteome</keyword>
<dbReference type="Pfam" id="PF00571">
    <property type="entry name" value="CBS"/>
    <property type="match status" value="2"/>
</dbReference>
<dbReference type="PANTHER" id="PTHR43773:SF1">
    <property type="entry name" value="MAGNESIUM TRANSPORTER MGTE"/>
    <property type="match status" value="1"/>
</dbReference>
<evidence type="ECO:0000256" key="2">
    <source>
        <dbReference type="ARBA" id="ARBA00009749"/>
    </source>
</evidence>
<keyword evidence="4 9" id="KW-0812">Transmembrane</keyword>
<keyword evidence="7 9" id="KW-0472">Membrane</keyword>
<feature type="transmembrane region" description="Helical" evidence="9">
    <location>
        <begin position="373"/>
        <end position="396"/>
    </location>
</feature>
<dbReference type="Pfam" id="PF03448">
    <property type="entry name" value="MgtE_N"/>
    <property type="match status" value="1"/>
</dbReference>
<evidence type="ECO:0000256" key="7">
    <source>
        <dbReference type="ARBA" id="ARBA00023136"/>
    </source>
</evidence>
<evidence type="ECO:0000256" key="4">
    <source>
        <dbReference type="ARBA" id="ARBA00022692"/>
    </source>
</evidence>
<comment type="caution">
    <text evidence="11">The sequence shown here is derived from an EMBL/GenBank/DDBJ whole genome shotgun (WGS) entry which is preliminary data.</text>
</comment>
<feature type="transmembrane region" description="Helical" evidence="9">
    <location>
        <begin position="299"/>
        <end position="317"/>
    </location>
</feature>
<name>A0ABV7U725_9RHOB</name>
<feature type="transmembrane region" description="Helical" evidence="9">
    <location>
        <begin position="438"/>
        <end position="461"/>
    </location>
</feature>
<dbReference type="Pfam" id="PF01769">
    <property type="entry name" value="MgtE"/>
    <property type="match status" value="1"/>
</dbReference>
<gene>
    <name evidence="11" type="primary">mgtE</name>
    <name evidence="11" type="ORF">ACFOM8_15715</name>
</gene>
<dbReference type="InterPro" id="IPR000644">
    <property type="entry name" value="CBS_dom"/>
</dbReference>
<dbReference type="SMART" id="SM00924">
    <property type="entry name" value="MgtE_N"/>
    <property type="match status" value="1"/>
</dbReference>
<feature type="transmembrane region" description="Helical" evidence="9">
    <location>
        <begin position="402"/>
        <end position="426"/>
    </location>
</feature>
<dbReference type="PROSITE" id="PS51371">
    <property type="entry name" value="CBS"/>
    <property type="match status" value="2"/>
</dbReference>
<dbReference type="SUPFAM" id="SSF161093">
    <property type="entry name" value="MgtE membrane domain-like"/>
    <property type="match status" value="1"/>
</dbReference>
<sequence>MTDQIPAPDDQSQEDDFQPRRALLDGIDAAIAAGDAAQLNRLLEPMHGADIADIIERLDPASRRAFLTLYSGEIDGEILSEIDEAIRDEVIEQLPPEVVAEAVREMDSDDVVDLVEDMDEPERAEILAALDATDRAAVQQSLAYPEYSAGRLMQSEVVTAPEHWTVGEAVAFLQSEEWLPEQFYHIVLVDPRRHPRGYVTLGRLLASSHATPLRDITEDSFRTISAFADEGDVAYVFNQYHLISAPVVDRDDRLVGIITIDDAMAVLDQEHEEDILRLAGVGDESHVSDGPLATARQRLPWLVVNLFTASLSAIVISRFEATIAALVALAALMPIVASTGGIAGTQSLAVAVRALATRELGRTNARRVVRRELVAGLLNGLCLALILGVAGTLIFGDVRLGLVLGAAMIVNQIVAALGGVLVPLTLNKLGLDPALASGTFVTTMTDVMGFFAFLGLASVVLL</sequence>
<evidence type="ECO:0000256" key="6">
    <source>
        <dbReference type="ARBA" id="ARBA00022989"/>
    </source>
</evidence>
<dbReference type="SMART" id="SM00116">
    <property type="entry name" value="CBS"/>
    <property type="match status" value="2"/>
</dbReference>
<dbReference type="SUPFAM" id="SSF54631">
    <property type="entry name" value="CBS-domain pair"/>
    <property type="match status" value="1"/>
</dbReference>
<evidence type="ECO:0000259" key="10">
    <source>
        <dbReference type="PROSITE" id="PS51371"/>
    </source>
</evidence>
<feature type="domain" description="CBS" evidence="10">
    <location>
        <begin position="153"/>
        <end position="215"/>
    </location>
</feature>
<comment type="subcellular location">
    <subcellularLocation>
        <location evidence="9">Cell membrane</location>
        <topology evidence="9">Multi-pass membrane protein</topology>
    </subcellularLocation>
    <subcellularLocation>
        <location evidence="1">Membrane</location>
        <topology evidence="1">Multi-pass membrane protein</topology>
    </subcellularLocation>
</comment>
<comment type="similarity">
    <text evidence="2 9">Belongs to the SLC41A transporter family.</text>
</comment>
<evidence type="ECO:0000256" key="5">
    <source>
        <dbReference type="ARBA" id="ARBA00022842"/>
    </source>
</evidence>
<dbReference type="EMBL" id="JBHRXY010000016">
    <property type="protein sequence ID" value="MFC3630892.1"/>
    <property type="molecule type" value="Genomic_DNA"/>
</dbReference>
<dbReference type="Proteomes" id="UP001595539">
    <property type="component" value="Unassembled WGS sequence"/>
</dbReference>
<proteinExistence type="inferred from homology"/>
<dbReference type="InterPro" id="IPR036739">
    <property type="entry name" value="SLC41_membr_dom_sf"/>
</dbReference>
<protein>
    <recommendedName>
        <fullName evidence="9">Magnesium transporter MgtE</fullName>
    </recommendedName>
</protein>
<dbReference type="PANTHER" id="PTHR43773">
    <property type="entry name" value="MAGNESIUM TRANSPORTER MGTE"/>
    <property type="match status" value="1"/>
</dbReference>
<dbReference type="InterPro" id="IPR006667">
    <property type="entry name" value="SLC41_membr_dom"/>
</dbReference>
<dbReference type="Gene3D" id="1.10.357.20">
    <property type="entry name" value="SLC41 divalent cation transporters, integral membrane domain"/>
    <property type="match status" value="1"/>
</dbReference>
<feature type="transmembrane region" description="Helical" evidence="9">
    <location>
        <begin position="323"/>
        <end position="352"/>
    </location>
</feature>
<keyword evidence="3 9" id="KW-0813">Transport</keyword>
<dbReference type="Gene3D" id="1.25.60.10">
    <property type="entry name" value="MgtE N-terminal domain-like"/>
    <property type="match status" value="1"/>
</dbReference>
<keyword evidence="9" id="KW-1003">Cell membrane</keyword>
<keyword evidence="8" id="KW-0129">CBS domain</keyword>
<evidence type="ECO:0000313" key="12">
    <source>
        <dbReference type="Proteomes" id="UP001595539"/>
    </source>
</evidence>
<dbReference type="InterPro" id="IPR006668">
    <property type="entry name" value="Mg_transptr_MgtE_intracell_dom"/>
</dbReference>
<evidence type="ECO:0000256" key="3">
    <source>
        <dbReference type="ARBA" id="ARBA00022448"/>
    </source>
</evidence>
<evidence type="ECO:0000313" key="11">
    <source>
        <dbReference type="EMBL" id="MFC3630892.1"/>
    </source>
</evidence>
<dbReference type="InterPro" id="IPR046342">
    <property type="entry name" value="CBS_dom_sf"/>
</dbReference>
<dbReference type="CDD" id="cd04606">
    <property type="entry name" value="CBS_pair_Mg_transporter"/>
    <property type="match status" value="1"/>
</dbReference>
<dbReference type="RefSeq" id="WP_377762950.1">
    <property type="nucleotide sequence ID" value="NZ_JBHRXY010000016.1"/>
</dbReference>
<accession>A0ABV7U725</accession>
<evidence type="ECO:0000256" key="8">
    <source>
        <dbReference type="PROSITE-ProRule" id="PRU00703"/>
    </source>
</evidence>